<feature type="non-terminal residue" evidence="2">
    <location>
        <position position="1"/>
    </location>
</feature>
<protein>
    <submittedName>
        <fullName evidence="2">Uncharacterized protein</fullName>
    </submittedName>
</protein>
<gene>
    <name evidence="2" type="ORF">PFISCL1PPCAC_8723</name>
</gene>
<feature type="compositionally biased region" description="Basic and acidic residues" evidence="1">
    <location>
        <begin position="42"/>
        <end position="74"/>
    </location>
</feature>
<name>A0AAV5VDG0_9BILA</name>
<dbReference type="EMBL" id="BTSY01000003">
    <property type="protein sequence ID" value="GMT17426.1"/>
    <property type="molecule type" value="Genomic_DNA"/>
</dbReference>
<accession>A0AAV5VDG0</accession>
<evidence type="ECO:0000313" key="2">
    <source>
        <dbReference type="EMBL" id="GMT17426.1"/>
    </source>
</evidence>
<proteinExistence type="predicted"/>
<evidence type="ECO:0000256" key="1">
    <source>
        <dbReference type="SAM" id="MobiDB-lite"/>
    </source>
</evidence>
<reference evidence="2" key="1">
    <citation type="submission" date="2023-10" db="EMBL/GenBank/DDBJ databases">
        <title>Genome assembly of Pristionchus species.</title>
        <authorList>
            <person name="Yoshida K."/>
            <person name="Sommer R.J."/>
        </authorList>
    </citation>
    <scope>NUCLEOTIDE SEQUENCE</scope>
    <source>
        <strain evidence="2">RS5133</strain>
    </source>
</reference>
<evidence type="ECO:0000313" key="3">
    <source>
        <dbReference type="Proteomes" id="UP001432322"/>
    </source>
</evidence>
<sequence>SEDEIESVTMAPVSRNKKGARLRTEAAQERNPGQSLDGEGGGGREDERGDGERKKPRIDPPLEELRSETWEGRRSTVVPSSREHSL</sequence>
<comment type="caution">
    <text evidence="2">The sequence shown here is derived from an EMBL/GenBank/DDBJ whole genome shotgun (WGS) entry which is preliminary data.</text>
</comment>
<organism evidence="2 3">
    <name type="scientific">Pristionchus fissidentatus</name>
    <dbReference type="NCBI Taxonomy" id="1538716"/>
    <lineage>
        <taxon>Eukaryota</taxon>
        <taxon>Metazoa</taxon>
        <taxon>Ecdysozoa</taxon>
        <taxon>Nematoda</taxon>
        <taxon>Chromadorea</taxon>
        <taxon>Rhabditida</taxon>
        <taxon>Rhabditina</taxon>
        <taxon>Diplogasteromorpha</taxon>
        <taxon>Diplogasteroidea</taxon>
        <taxon>Neodiplogasteridae</taxon>
        <taxon>Pristionchus</taxon>
    </lineage>
</organism>
<keyword evidence="3" id="KW-1185">Reference proteome</keyword>
<dbReference type="Proteomes" id="UP001432322">
    <property type="component" value="Unassembled WGS sequence"/>
</dbReference>
<dbReference type="AlphaFoldDB" id="A0AAV5VDG0"/>
<feature type="region of interest" description="Disordered" evidence="1">
    <location>
        <begin position="1"/>
        <end position="86"/>
    </location>
</feature>